<keyword evidence="8" id="KW-0812">Transmembrane</keyword>
<dbReference type="Pfam" id="PF02518">
    <property type="entry name" value="HATPase_c"/>
    <property type="match status" value="1"/>
</dbReference>
<dbReference type="InterPro" id="IPR003594">
    <property type="entry name" value="HATPase_dom"/>
</dbReference>
<comment type="caution">
    <text evidence="11">The sequence shown here is derived from an EMBL/GenBank/DDBJ whole genome shotgun (WGS) entry which is preliminary data.</text>
</comment>
<evidence type="ECO:0000256" key="2">
    <source>
        <dbReference type="ARBA" id="ARBA00004370"/>
    </source>
</evidence>
<organism evidence="11 12">
    <name type="scientific">Proteobacteria bacterium 228</name>
    <dbReference type="NCBI Taxonomy" id="2083153"/>
    <lineage>
        <taxon>Bacteria</taxon>
        <taxon>Pseudomonadati</taxon>
        <taxon>Pseudomonadota</taxon>
    </lineage>
</organism>
<keyword evidence="5" id="KW-0808">Transferase</keyword>
<dbReference type="InterPro" id="IPR003661">
    <property type="entry name" value="HisK_dim/P_dom"/>
</dbReference>
<proteinExistence type="predicted"/>
<dbReference type="Gene3D" id="6.10.340.10">
    <property type="match status" value="1"/>
</dbReference>
<evidence type="ECO:0000259" key="10">
    <source>
        <dbReference type="PROSITE" id="PS50885"/>
    </source>
</evidence>
<dbReference type="GO" id="GO:0000155">
    <property type="term" value="F:phosphorelay sensor kinase activity"/>
    <property type="evidence" value="ECO:0007669"/>
    <property type="project" value="InterPro"/>
</dbReference>
<evidence type="ECO:0000256" key="4">
    <source>
        <dbReference type="ARBA" id="ARBA00022553"/>
    </source>
</evidence>
<dbReference type="PANTHER" id="PTHR43065:SF50">
    <property type="entry name" value="HISTIDINE KINASE"/>
    <property type="match status" value="1"/>
</dbReference>
<keyword evidence="8" id="KW-1133">Transmembrane helix</keyword>
<feature type="domain" description="Histidine kinase" evidence="9">
    <location>
        <begin position="534"/>
        <end position="776"/>
    </location>
</feature>
<dbReference type="PRINTS" id="PR00344">
    <property type="entry name" value="BCTRLSENSOR"/>
</dbReference>
<evidence type="ECO:0000313" key="12">
    <source>
        <dbReference type="Proteomes" id="UP000238196"/>
    </source>
</evidence>
<dbReference type="SUPFAM" id="SSF55874">
    <property type="entry name" value="ATPase domain of HSP90 chaperone/DNA topoisomerase II/histidine kinase"/>
    <property type="match status" value="1"/>
</dbReference>
<name>A0A2S5KSA7_9PROT</name>
<feature type="transmembrane region" description="Helical" evidence="8">
    <location>
        <begin position="20"/>
        <end position="43"/>
    </location>
</feature>
<evidence type="ECO:0000256" key="7">
    <source>
        <dbReference type="SAM" id="Coils"/>
    </source>
</evidence>
<evidence type="ECO:0000256" key="5">
    <source>
        <dbReference type="ARBA" id="ARBA00022679"/>
    </source>
</evidence>
<keyword evidence="4" id="KW-0597">Phosphoprotein</keyword>
<dbReference type="InterPro" id="IPR036890">
    <property type="entry name" value="HATPase_C_sf"/>
</dbReference>
<dbReference type="EC" id="2.7.13.3" evidence="3"/>
<dbReference type="Gene3D" id="3.30.565.10">
    <property type="entry name" value="Histidine kinase-like ATPase, C-terminal domain"/>
    <property type="match status" value="1"/>
</dbReference>
<dbReference type="GO" id="GO:0016020">
    <property type="term" value="C:membrane"/>
    <property type="evidence" value="ECO:0007669"/>
    <property type="project" value="UniProtKB-SubCell"/>
</dbReference>
<comment type="subcellular location">
    <subcellularLocation>
        <location evidence="2">Membrane</location>
    </subcellularLocation>
</comment>
<protein>
    <recommendedName>
        <fullName evidence="3">histidine kinase</fullName>
        <ecNumber evidence="3">2.7.13.3</ecNumber>
    </recommendedName>
</protein>
<dbReference type="InterPro" id="IPR036097">
    <property type="entry name" value="HisK_dim/P_sf"/>
</dbReference>
<dbReference type="PROSITE" id="PS50885">
    <property type="entry name" value="HAMP"/>
    <property type="match status" value="1"/>
</dbReference>
<dbReference type="EMBL" id="PRLP01000028">
    <property type="protein sequence ID" value="PPC77638.1"/>
    <property type="molecule type" value="Genomic_DNA"/>
</dbReference>
<evidence type="ECO:0000256" key="6">
    <source>
        <dbReference type="ARBA" id="ARBA00022777"/>
    </source>
</evidence>
<feature type="coiled-coil region" evidence="7">
    <location>
        <begin position="459"/>
        <end position="525"/>
    </location>
</feature>
<dbReference type="PROSITE" id="PS50109">
    <property type="entry name" value="HIS_KIN"/>
    <property type="match status" value="1"/>
</dbReference>
<keyword evidence="8" id="KW-0472">Membrane</keyword>
<dbReference type="SUPFAM" id="SSF47384">
    <property type="entry name" value="Homodimeric domain of signal transducing histidine kinase"/>
    <property type="match status" value="1"/>
</dbReference>
<dbReference type="Gene3D" id="3.30.450.20">
    <property type="entry name" value="PAS domain"/>
    <property type="match status" value="1"/>
</dbReference>
<dbReference type="InterPro" id="IPR005467">
    <property type="entry name" value="His_kinase_dom"/>
</dbReference>
<dbReference type="InterPro" id="IPR004358">
    <property type="entry name" value="Sig_transdc_His_kin-like_C"/>
</dbReference>
<feature type="domain" description="HAMP" evidence="10">
    <location>
        <begin position="412"/>
        <end position="464"/>
    </location>
</feature>
<gene>
    <name evidence="11" type="ORF">C4K68_09150</name>
</gene>
<dbReference type="PANTHER" id="PTHR43065">
    <property type="entry name" value="SENSOR HISTIDINE KINASE"/>
    <property type="match status" value="1"/>
</dbReference>
<reference evidence="11 12" key="1">
    <citation type="submission" date="2018-02" db="EMBL/GenBank/DDBJ databases">
        <title>novel marine gammaproteobacteria from coastal saline agro ecosystem.</title>
        <authorList>
            <person name="Krishnan R."/>
            <person name="Ramesh Kumar N."/>
        </authorList>
    </citation>
    <scope>NUCLEOTIDE SEQUENCE [LARGE SCALE GENOMIC DNA]</scope>
    <source>
        <strain evidence="11 12">228</strain>
    </source>
</reference>
<dbReference type="Proteomes" id="UP000238196">
    <property type="component" value="Unassembled WGS sequence"/>
</dbReference>
<accession>A0A2S5KSA7</accession>
<sequence>MTTPRSQSFFSLVWRSYLRSALLPIILIELALVVAYLLTNAIIRDENIQTMQRLAKDQLQGVANLEAGRISDQLDSVAHMTRLLQRQTEMAYQTPYQASAEEQQRYSVTDGVLHTTHDLPGRAALFYSNINTIGQAQRDKALQLGQLDGVMRDVVDAQPLVTQAYINTQDSMNRIYPYFDVIDQYPHDMKITEFNFFYDADIKHNPGKGPVWTDVYIDPAGQGWMTSCIAPVYLPGSDPANGPEAVVGLDITLEQLIKQILNLDVPWQGYGILVDKSGTIMALPPEGEEAWGLKELTNQSYADAIRQDTFKPDEFNLNKRADTQVLSQAMQQADSGMTELNLNNDLMLVSWHTIRGTNWSLLLLVDDDKIYTDAMALNARFNRIGYLMIGALVLFYLCFFVYLYRKAFTLSQSVAMPLQALSATMKRIGEGDYYQNLEPFVVREAQETATGLVQMGKALGQYTQALEEAKTNLENLNQELEARVTARTQELQDLNHQLNQENTAKAQLIDELKQTQAQLVQSEKMASIGQLAAGVAHEINNPMAYISANIEAMGDYVGDLLSLNQAYERALMPTSDPARQSLDELKIQLDYDFLINDLQALVEESREGTRRVKKIIEDLREFSHGGDTDWAWADLHKGLESTLNIAHNELKYKAEVVREYGNLPAVECIPSQINQVLLNLLVNAAQAIEQFGKVTVRTGQKDDQVYIQVEDTGSGIDEKHMGQIFNPFFTTKPVGKGTGLGLAMSYNIMEKHHGRIDVTSVKGKGTCFTLWLPIKQPVSLEVDHRS</sequence>
<dbReference type="InterPro" id="IPR003660">
    <property type="entry name" value="HAMP_dom"/>
</dbReference>
<dbReference type="OrthoDB" id="5287368at2"/>
<evidence type="ECO:0000256" key="1">
    <source>
        <dbReference type="ARBA" id="ARBA00000085"/>
    </source>
</evidence>
<keyword evidence="6" id="KW-0418">Kinase</keyword>
<dbReference type="SMART" id="SM00388">
    <property type="entry name" value="HisKA"/>
    <property type="match status" value="1"/>
</dbReference>
<feature type="transmembrane region" description="Helical" evidence="8">
    <location>
        <begin position="384"/>
        <end position="404"/>
    </location>
</feature>
<evidence type="ECO:0000256" key="3">
    <source>
        <dbReference type="ARBA" id="ARBA00012438"/>
    </source>
</evidence>
<evidence type="ECO:0000256" key="8">
    <source>
        <dbReference type="SAM" id="Phobius"/>
    </source>
</evidence>
<dbReference type="SMART" id="SM00387">
    <property type="entry name" value="HATPase_c"/>
    <property type="match status" value="1"/>
</dbReference>
<dbReference type="CDD" id="cd00082">
    <property type="entry name" value="HisKA"/>
    <property type="match status" value="1"/>
</dbReference>
<evidence type="ECO:0000259" key="9">
    <source>
        <dbReference type="PROSITE" id="PS50109"/>
    </source>
</evidence>
<dbReference type="AlphaFoldDB" id="A0A2S5KSA7"/>
<evidence type="ECO:0000313" key="11">
    <source>
        <dbReference type="EMBL" id="PPC77638.1"/>
    </source>
</evidence>
<dbReference type="Gene3D" id="1.10.287.130">
    <property type="match status" value="1"/>
</dbReference>
<keyword evidence="7" id="KW-0175">Coiled coil</keyword>
<comment type="catalytic activity">
    <reaction evidence="1">
        <text>ATP + protein L-histidine = ADP + protein N-phospho-L-histidine.</text>
        <dbReference type="EC" id="2.7.13.3"/>
    </reaction>
</comment>
<dbReference type="CDD" id="cd12912">
    <property type="entry name" value="PDC2_MCP_like"/>
    <property type="match status" value="1"/>
</dbReference>